<keyword evidence="3" id="KW-1185">Reference proteome</keyword>
<accession>A0A0N4VRM3</accession>
<protein>
    <submittedName>
        <fullName evidence="2 4">Uncharacterized protein</fullName>
    </submittedName>
</protein>
<dbReference type="Proteomes" id="UP000274131">
    <property type="component" value="Unassembled WGS sequence"/>
</dbReference>
<evidence type="ECO:0000313" key="4">
    <source>
        <dbReference type="WBParaSite" id="EVEC_0001369401-mRNA-1"/>
    </source>
</evidence>
<dbReference type="EMBL" id="UXUI01017460">
    <property type="protein sequence ID" value="VDD98068.1"/>
    <property type="molecule type" value="Genomic_DNA"/>
</dbReference>
<reference evidence="4" key="1">
    <citation type="submission" date="2017-02" db="UniProtKB">
        <authorList>
            <consortium name="WormBaseParasite"/>
        </authorList>
    </citation>
    <scope>IDENTIFICATION</scope>
</reference>
<evidence type="ECO:0000313" key="2">
    <source>
        <dbReference type="EMBL" id="VDD98068.1"/>
    </source>
</evidence>
<feature type="region of interest" description="Disordered" evidence="1">
    <location>
        <begin position="29"/>
        <end position="49"/>
    </location>
</feature>
<dbReference type="WBParaSite" id="EVEC_0001369401-mRNA-1">
    <property type="protein sequence ID" value="EVEC_0001369401-mRNA-1"/>
    <property type="gene ID" value="EVEC_0001369401"/>
</dbReference>
<dbReference type="AlphaFoldDB" id="A0A0N4VRM3"/>
<name>A0A0N4VRM3_ENTVE</name>
<sequence>MFSSFFIYTDADADADTVADVNVDADADDRGDYIDNSDGDDGNNSGDIGNGGGNCVSLRRYFVLILINIAVAAFRTFKL</sequence>
<gene>
    <name evidence="2" type="ORF">EVEC_LOCUS12819</name>
</gene>
<reference evidence="2 3" key="2">
    <citation type="submission" date="2018-10" db="EMBL/GenBank/DDBJ databases">
        <authorList>
            <consortium name="Pathogen Informatics"/>
        </authorList>
    </citation>
    <scope>NUCLEOTIDE SEQUENCE [LARGE SCALE GENOMIC DNA]</scope>
</reference>
<evidence type="ECO:0000256" key="1">
    <source>
        <dbReference type="SAM" id="MobiDB-lite"/>
    </source>
</evidence>
<organism evidence="4">
    <name type="scientific">Enterobius vermicularis</name>
    <name type="common">Human pinworm</name>
    <dbReference type="NCBI Taxonomy" id="51028"/>
    <lineage>
        <taxon>Eukaryota</taxon>
        <taxon>Metazoa</taxon>
        <taxon>Ecdysozoa</taxon>
        <taxon>Nematoda</taxon>
        <taxon>Chromadorea</taxon>
        <taxon>Rhabditida</taxon>
        <taxon>Spirurina</taxon>
        <taxon>Oxyuridomorpha</taxon>
        <taxon>Oxyuroidea</taxon>
        <taxon>Oxyuridae</taxon>
        <taxon>Enterobius</taxon>
    </lineage>
</organism>
<evidence type="ECO:0000313" key="3">
    <source>
        <dbReference type="Proteomes" id="UP000274131"/>
    </source>
</evidence>
<proteinExistence type="predicted"/>